<name>A0A418Y7H4_9BURK</name>
<dbReference type="AlphaFoldDB" id="A0A418Y7H4"/>
<reference evidence="1 2" key="1">
    <citation type="submission" date="2018-09" db="EMBL/GenBank/DDBJ databases">
        <authorList>
            <person name="Zhu H."/>
        </authorList>
    </citation>
    <scope>NUCLEOTIDE SEQUENCE [LARGE SCALE GENOMIC DNA]</scope>
    <source>
        <strain evidence="1 2">K1S02-61</strain>
    </source>
</reference>
<evidence type="ECO:0000313" key="2">
    <source>
        <dbReference type="Proteomes" id="UP000284006"/>
    </source>
</evidence>
<keyword evidence="2" id="KW-1185">Reference proteome</keyword>
<dbReference type="EMBL" id="QYUP01000020">
    <property type="protein sequence ID" value="RJG25892.1"/>
    <property type="molecule type" value="Genomic_DNA"/>
</dbReference>
<dbReference type="OrthoDB" id="5296692at2"/>
<accession>A0A418Y7H4</accession>
<dbReference type="Pfam" id="PF11943">
    <property type="entry name" value="DUF3460"/>
    <property type="match status" value="1"/>
</dbReference>
<evidence type="ECO:0000313" key="1">
    <source>
        <dbReference type="EMBL" id="RJG25892.1"/>
    </source>
</evidence>
<protein>
    <submittedName>
        <fullName evidence="1">DUF3460 family protein</fullName>
    </submittedName>
</protein>
<dbReference type="Proteomes" id="UP000284006">
    <property type="component" value="Unassembled WGS sequence"/>
</dbReference>
<gene>
    <name evidence="1" type="ORF">D3872_02470</name>
</gene>
<dbReference type="InterPro" id="IPR021853">
    <property type="entry name" value="DUF3460"/>
</dbReference>
<organism evidence="1 2">
    <name type="scientific">Massilia cavernae</name>
    <dbReference type="NCBI Taxonomy" id="2320864"/>
    <lineage>
        <taxon>Bacteria</taxon>
        <taxon>Pseudomonadati</taxon>
        <taxon>Pseudomonadota</taxon>
        <taxon>Betaproteobacteria</taxon>
        <taxon>Burkholderiales</taxon>
        <taxon>Oxalobacteraceae</taxon>
        <taxon>Telluria group</taxon>
        <taxon>Massilia</taxon>
    </lineage>
</organism>
<comment type="caution">
    <text evidence="1">The sequence shown here is derived from an EMBL/GenBank/DDBJ whole genome shotgun (WGS) entry which is preliminary data.</text>
</comment>
<proteinExistence type="predicted"/>
<sequence>METGGRVMKPQGEYRVGHGGYVSEYQQFLNRYTAEHPSLEEDQLRGWYIWWDHQVDFNELDKERKDTVPDKPYHYE</sequence>